<evidence type="ECO:0000313" key="3">
    <source>
        <dbReference type="Proteomes" id="UP001163828"/>
    </source>
</evidence>
<evidence type="ECO:0000313" key="2">
    <source>
        <dbReference type="EMBL" id="KAJ4000006.1"/>
    </source>
</evidence>
<proteinExistence type="predicted"/>
<dbReference type="PANTHER" id="PTHR39463:SF1">
    <property type="entry name" value="MEDUSA"/>
    <property type="match status" value="1"/>
</dbReference>
<feature type="domain" description="DUF7082" evidence="1">
    <location>
        <begin position="222"/>
        <end position="372"/>
    </location>
</feature>
<dbReference type="InterPro" id="IPR055509">
    <property type="entry name" value="DUF7082"/>
</dbReference>
<protein>
    <recommendedName>
        <fullName evidence="1">DUF7082 domain-containing protein</fullName>
    </recommendedName>
</protein>
<dbReference type="PANTHER" id="PTHR39463">
    <property type="entry name" value="MEDUSA"/>
    <property type="match status" value="1"/>
</dbReference>
<comment type="caution">
    <text evidence="2">The sequence shown here is derived from an EMBL/GenBank/DDBJ whole genome shotgun (WGS) entry which is preliminary data.</text>
</comment>
<gene>
    <name evidence="2" type="ORF">F5050DRAFT_1804486</name>
</gene>
<keyword evidence="3" id="KW-1185">Reference proteome</keyword>
<evidence type="ECO:0000259" key="1">
    <source>
        <dbReference type="Pfam" id="PF23305"/>
    </source>
</evidence>
<sequence length="541" mass="61006">MSLSNSESLLLSIPTTPVSSHSPNNMIHVLEYSPKEGERGVPITVRLHFNHNNSSDAVFLRLVVGSTPMPTKVRELPDVAYGRWQLDATAPASSSDKVLLSVEALDKNSQIVDKVTFGEFTYWIPNSKFPQASPSQVRHRRQSSVDSKLNSYNLASSSAFVGRRRANTTSATAIPIVKSESPKPRGHRKEGSRRVRVNSLMRAKYPVCKDVDEELYAQTPLLQLVTSLESMCAAWEPTEMRVGRRLVRFTKVQDGRKLIVSCEAISQDDYRENDSVISCIYREETQSYYVTSVDIIYLLERLTNDEFPVEEKNRIRRNLEGLRPTTVSKHKQGFEIFFQRIMEFPDPKPRNIEKDLKVFEWSLLGQALDKILSKYHVYTSSPTDSTISLPMEPSDDVPSLRNIDHQLVRNNAKSDGYPELVHPTPTSTMKFEPGLYDDRSLLFLQPHHDSMESLPHPAMPLVYHGIAVDPRGTPDHSSTLTGHWTPPDRMATGEPATGEYRHLSDFHLPGSHSNGDGSDYGAYLGSYLFPGMTETLTSTYY</sequence>
<organism evidence="2 3">
    <name type="scientific">Lentinula boryana</name>
    <dbReference type="NCBI Taxonomy" id="40481"/>
    <lineage>
        <taxon>Eukaryota</taxon>
        <taxon>Fungi</taxon>
        <taxon>Dikarya</taxon>
        <taxon>Basidiomycota</taxon>
        <taxon>Agaricomycotina</taxon>
        <taxon>Agaricomycetes</taxon>
        <taxon>Agaricomycetidae</taxon>
        <taxon>Agaricales</taxon>
        <taxon>Marasmiineae</taxon>
        <taxon>Omphalotaceae</taxon>
        <taxon>Lentinula</taxon>
    </lineage>
</organism>
<dbReference type="Proteomes" id="UP001163828">
    <property type="component" value="Unassembled WGS sequence"/>
</dbReference>
<dbReference type="EMBL" id="MU790528">
    <property type="protein sequence ID" value="KAJ4000006.1"/>
    <property type="molecule type" value="Genomic_DNA"/>
</dbReference>
<accession>A0ABQ8QNF9</accession>
<reference evidence="2" key="1">
    <citation type="submission" date="2022-08" db="EMBL/GenBank/DDBJ databases">
        <authorList>
            <consortium name="DOE Joint Genome Institute"/>
            <person name="Min B."/>
            <person name="Riley R."/>
            <person name="Sierra-Patev S."/>
            <person name="Naranjo-Ortiz M."/>
            <person name="Looney B."/>
            <person name="Konkel Z."/>
            <person name="Slot J.C."/>
            <person name="Sakamoto Y."/>
            <person name="Steenwyk J.L."/>
            <person name="Rokas A."/>
            <person name="Carro J."/>
            <person name="Camarero S."/>
            <person name="Ferreira P."/>
            <person name="Molpeceres G."/>
            <person name="Ruiz-Duenas F.J."/>
            <person name="Serrano A."/>
            <person name="Henrissat B."/>
            <person name="Drula E."/>
            <person name="Hughes K.W."/>
            <person name="Mata J.L."/>
            <person name="Ishikawa N.K."/>
            <person name="Vargas-Isla R."/>
            <person name="Ushijima S."/>
            <person name="Smith C.A."/>
            <person name="Ahrendt S."/>
            <person name="Andreopoulos W."/>
            <person name="He G."/>
            <person name="Labutti K."/>
            <person name="Lipzen A."/>
            <person name="Ng V."/>
            <person name="Sandor L."/>
            <person name="Barry K."/>
            <person name="Martinez A.T."/>
            <person name="Xiao Y."/>
            <person name="Gibbons J.G."/>
            <person name="Terashima K."/>
            <person name="Hibbett D.S."/>
            <person name="Grigoriev I.V."/>
        </authorList>
    </citation>
    <scope>NUCLEOTIDE SEQUENCE</scope>
    <source>
        <strain evidence="2">TFB10827</strain>
    </source>
</reference>
<name>A0ABQ8QNF9_9AGAR</name>
<dbReference type="Pfam" id="PF23305">
    <property type="entry name" value="DUF7082"/>
    <property type="match status" value="1"/>
</dbReference>